<reference evidence="1 2" key="1">
    <citation type="submission" date="2024-10" db="EMBL/GenBank/DDBJ databases">
        <title>The Natural Products Discovery Center: Release of the First 8490 Sequenced Strains for Exploring Actinobacteria Biosynthetic Diversity.</title>
        <authorList>
            <person name="Kalkreuter E."/>
            <person name="Kautsar S.A."/>
            <person name="Yang D."/>
            <person name="Bader C.D."/>
            <person name="Teijaro C.N."/>
            <person name="Fluegel L."/>
            <person name="Davis C.M."/>
            <person name="Simpson J.R."/>
            <person name="Lauterbach L."/>
            <person name="Steele A.D."/>
            <person name="Gui C."/>
            <person name="Meng S."/>
            <person name="Li G."/>
            <person name="Viehrig K."/>
            <person name="Ye F."/>
            <person name="Su P."/>
            <person name="Kiefer A.F."/>
            <person name="Nichols A."/>
            <person name="Cepeda A.J."/>
            <person name="Yan W."/>
            <person name="Fan B."/>
            <person name="Jiang Y."/>
            <person name="Adhikari A."/>
            <person name="Zheng C.-J."/>
            <person name="Schuster L."/>
            <person name="Cowan T.M."/>
            <person name="Smanski M.J."/>
            <person name="Chevrette M.G."/>
            <person name="De Carvalho L.P.S."/>
            <person name="Shen B."/>
        </authorList>
    </citation>
    <scope>NUCLEOTIDE SEQUENCE [LARGE SCALE GENOMIC DNA]</scope>
    <source>
        <strain evidence="1 2">NPDC018013</strain>
    </source>
</reference>
<evidence type="ECO:0000313" key="1">
    <source>
        <dbReference type="EMBL" id="MFH8587983.1"/>
    </source>
</evidence>
<keyword evidence="2" id="KW-1185">Reference proteome</keyword>
<proteinExistence type="predicted"/>
<name>A0ABW7RKJ7_9ACTN</name>
<comment type="caution">
    <text evidence="1">The sequence shown here is derived from an EMBL/GenBank/DDBJ whole genome shotgun (WGS) entry which is preliminary data.</text>
</comment>
<sequence>MPPRSAGTLASAFHAKAITATIRAHLIHVPARLARSARRLRLHLPEHRSWHDAFTELFTATHAPPTA</sequence>
<gene>
    <name evidence="1" type="ORF">ACH4GP_26880</name>
</gene>
<accession>A0ABW7RKJ7</accession>
<evidence type="ECO:0008006" key="3">
    <source>
        <dbReference type="Google" id="ProtNLM"/>
    </source>
</evidence>
<dbReference type="RefSeq" id="WP_367431207.1">
    <property type="nucleotide sequence ID" value="NZ_CP108413.1"/>
</dbReference>
<evidence type="ECO:0000313" key="2">
    <source>
        <dbReference type="Proteomes" id="UP001610990"/>
    </source>
</evidence>
<dbReference type="EMBL" id="JBIRGH010000020">
    <property type="protein sequence ID" value="MFH8587983.1"/>
    <property type="molecule type" value="Genomic_DNA"/>
</dbReference>
<organism evidence="1 2">
    <name type="scientific">Streptomyces celluloflavus</name>
    <dbReference type="NCBI Taxonomy" id="58344"/>
    <lineage>
        <taxon>Bacteria</taxon>
        <taxon>Bacillati</taxon>
        <taxon>Actinomycetota</taxon>
        <taxon>Actinomycetes</taxon>
        <taxon>Kitasatosporales</taxon>
        <taxon>Streptomycetaceae</taxon>
        <taxon>Streptomyces</taxon>
    </lineage>
</organism>
<protein>
    <recommendedName>
        <fullName evidence="3">Transposase DDE domain-containing protein</fullName>
    </recommendedName>
</protein>
<dbReference type="Proteomes" id="UP001610990">
    <property type="component" value="Unassembled WGS sequence"/>
</dbReference>